<dbReference type="RefSeq" id="XP_002185109.1">
    <property type="nucleotide sequence ID" value="XM_002185073.1"/>
</dbReference>
<accession>B7GDD4</accession>
<dbReference type="HOGENOM" id="CLU_1953213_0_0_1"/>
<dbReference type="eggNOG" id="ENOG502T0NJ">
    <property type="taxonomic scope" value="Eukaryota"/>
</dbReference>
<proteinExistence type="predicted"/>
<dbReference type="PaxDb" id="2850-Phatr50224"/>
<reference evidence="2 3" key="1">
    <citation type="journal article" date="2008" name="Nature">
        <title>The Phaeodactylum genome reveals the evolutionary history of diatom genomes.</title>
        <authorList>
            <person name="Bowler C."/>
            <person name="Allen A.E."/>
            <person name="Badger J.H."/>
            <person name="Grimwood J."/>
            <person name="Jabbari K."/>
            <person name="Kuo A."/>
            <person name="Maheswari U."/>
            <person name="Martens C."/>
            <person name="Maumus F."/>
            <person name="Otillar R.P."/>
            <person name="Rayko E."/>
            <person name="Salamov A."/>
            <person name="Vandepoele K."/>
            <person name="Beszteri B."/>
            <person name="Gruber A."/>
            <person name="Heijde M."/>
            <person name="Katinka M."/>
            <person name="Mock T."/>
            <person name="Valentin K."/>
            <person name="Verret F."/>
            <person name="Berges J.A."/>
            <person name="Brownlee C."/>
            <person name="Cadoret J.P."/>
            <person name="Chiovitti A."/>
            <person name="Choi C.J."/>
            <person name="Coesel S."/>
            <person name="De Martino A."/>
            <person name="Detter J.C."/>
            <person name="Durkin C."/>
            <person name="Falciatore A."/>
            <person name="Fournet J."/>
            <person name="Haruta M."/>
            <person name="Huysman M.J."/>
            <person name="Jenkins B.D."/>
            <person name="Jiroutova K."/>
            <person name="Jorgensen R.E."/>
            <person name="Joubert Y."/>
            <person name="Kaplan A."/>
            <person name="Kroger N."/>
            <person name="Kroth P.G."/>
            <person name="La Roche J."/>
            <person name="Lindquist E."/>
            <person name="Lommer M."/>
            <person name="Martin-Jezequel V."/>
            <person name="Lopez P.J."/>
            <person name="Lucas S."/>
            <person name="Mangogna M."/>
            <person name="McGinnis K."/>
            <person name="Medlin L.K."/>
            <person name="Montsant A."/>
            <person name="Oudot-Le Secq M.P."/>
            <person name="Napoli C."/>
            <person name="Obornik M."/>
            <person name="Parker M.S."/>
            <person name="Petit J.L."/>
            <person name="Porcel B.M."/>
            <person name="Poulsen N."/>
            <person name="Robison M."/>
            <person name="Rychlewski L."/>
            <person name="Rynearson T.A."/>
            <person name="Schmutz J."/>
            <person name="Shapiro H."/>
            <person name="Siaut M."/>
            <person name="Stanley M."/>
            <person name="Sussman M.R."/>
            <person name="Taylor A.R."/>
            <person name="Vardi A."/>
            <person name="von Dassow P."/>
            <person name="Vyverman W."/>
            <person name="Willis A."/>
            <person name="Wyrwicz L.S."/>
            <person name="Rokhsar D.S."/>
            <person name="Weissenbach J."/>
            <person name="Armbrust E.V."/>
            <person name="Green B.R."/>
            <person name="Van de Peer Y."/>
            <person name="Grigoriev I.V."/>
        </authorList>
    </citation>
    <scope>NUCLEOTIDE SEQUENCE [LARGE SCALE GENOMIC DNA]</scope>
    <source>
        <strain evidence="2 3">CCAP 1055/1</strain>
    </source>
</reference>
<dbReference type="OrthoDB" id="193118at2759"/>
<evidence type="ECO:0000313" key="2">
    <source>
        <dbReference type="EMBL" id="EEC43241.1"/>
    </source>
</evidence>
<dbReference type="Proteomes" id="UP000000759">
    <property type="component" value="Chromosome 28"/>
</dbReference>
<feature type="chain" id="PRO_5002855777" evidence="1">
    <location>
        <begin position="17"/>
        <end position="134"/>
    </location>
</feature>
<dbReference type="AlphaFoldDB" id="B7GDD4"/>
<keyword evidence="3" id="KW-1185">Reference proteome</keyword>
<name>B7GDD4_PHATC</name>
<dbReference type="EMBL" id="CM000630">
    <property type="protein sequence ID" value="EEC43241.1"/>
    <property type="molecule type" value="Genomic_DNA"/>
</dbReference>
<feature type="signal peptide" evidence="1">
    <location>
        <begin position="1"/>
        <end position="16"/>
    </location>
</feature>
<dbReference type="GeneID" id="7199090"/>
<evidence type="ECO:0000313" key="3">
    <source>
        <dbReference type="Proteomes" id="UP000000759"/>
    </source>
</evidence>
<evidence type="ECO:0000256" key="1">
    <source>
        <dbReference type="SAM" id="SignalP"/>
    </source>
</evidence>
<dbReference type="InParanoid" id="B7GDD4"/>
<gene>
    <name evidence="2" type="ORF">PHATRDRAFT_50224</name>
</gene>
<organism evidence="2 3">
    <name type="scientific">Phaeodactylum tricornutum (strain CCAP 1055/1)</name>
    <dbReference type="NCBI Taxonomy" id="556484"/>
    <lineage>
        <taxon>Eukaryota</taxon>
        <taxon>Sar</taxon>
        <taxon>Stramenopiles</taxon>
        <taxon>Ochrophyta</taxon>
        <taxon>Bacillariophyta</taxon>
        <taxon>Bacillariophyceae</taxon>
        <taxon>Bacillariophycidae</taxon>
        <taxon>Naviculales</taxon>
        <taxon>Phaeodactylaceae</taxon>
        <taxon>Phaeodactylum</taxon>
    </lineage>
</organism>
<reference evidence="3" key="2">
    <citation type="submission" date="2008-08" db="EMBL/GenBank/DDBJ databases">
        <authorList>
            <consortium name="Diatom Consortium"/>
            <person name="Grigoriev I."/>
            <person name="Grimwood J."/>
            <person name="Kuo A."/>
            <person name="Otillar R.P."/>
            <person name="Salamov A."/>
            <person name="Detter J.C."/>
            <person name="Lindquist E."/>
            <person name="Shapiro H."/>
            <person name="Lucas S."/>
            <person name="Glavina del Rio T."/>
            <person name="Pitluck S."/>
            <person name="Rokhsar D."/>
            <person name="Bowler C."/>
        </authorList>
    </citation>
    <scope>GENOME REANNOTATION</scope>
    <source>
        <strain evidence="3">CCAP 1055/1</strain>
    </source>
</reference>
<protein>
    <submittedName>
        <fullName evidence="2">Uncharacterized protein</fullName>
    </submittedName>
</protein>
<keyword evidence="1" id="KW-0732">Signal</keyword>
<sequence length="134" mass="14879">MWNLVLLLSLVPTPHAWVPTRSNTRRIALSTKIMALPMDDLAKTGDEQNPCWEDLYDDDCVMSNAAAANFVASKWIKGLPCGQGLEDCDMPEDLTLPETRPEAGVDHVDVMEFLGLHRAEGINNDKNRGSFLQP</sequence>
<dbReference type="KEGG" id="pti:PHATRDRAFT_50224"/>